<keyword evidence="7" id="KW-0862">Zinc</keyword>
<keyword evidence="6 8" id="KW-0472">Membrane</keyword>
<dbReference type="EMBL" id="CYZU01000035">
    <property type="protein sequence ID" value="CUO79774.1"/>
    <property type="molecule type" value="Genomic_DNA"/>
</dbReference>
<organism evidence="9 10">
    <name type="scientific">Faecalicatena contorta</name>
    <dbReference type="NCBI Taxonomy" id="39482"/>
    <lineage>
        <taxon>Bacteria</taxon>
        <taxon>Bacillati</taxon>
        <taxon>Bacillota</taxon>
        <taxon>Clostridia</taxon>
        <taxon>Lachnospirales</taxon>
        <taxon>Lachnospiraceae</taxon>
        <taxon>Faecalicatena</taxon>
    </lineage>
</organism>
<dbReference type="PANTHER" id="PTHR20855:SF3">
    <property type="entry name" value="LD03007P"/>
    <property type="match status" value="1"/>
</dbReference>
<keyword evidence="7" id="KW-0479">Metal-binding</keyword>
<evidence type="ECO:0000256" key="7">
    <source>
        <dbReference type="PIRSR" id="PIRSR604254-1"/>
    </source>
</evidence>
<dbReference type="GeneID" id="93332802"/>
<feature type="transmembrane region" description="Helical" evidence="8">
    <location>
        <begin position="12"/>
        <end position="32"/>
    </location>
</feature>
<evidence type="ECO:0000313" key="10">
    <source>
        <dbReference type="Proteomes" id="UP000095544"/>
    </source>
</evidence>
<reference evidence="9 10" key="1">
    <citation type="submission" date="2015-09" db="EMBL/GenBank/DDBJ databases">
        <authorList>
            <consortium name="Pathogen Informatics"/>
        </authorList>
    </citation>
    <scope>NUCLEOTIDE SEQUENCE [LARGE SCALE GENOMIC DNA]</scope>
    <source>
        <strain evidence="9 10">2789STDY5834876</strain>
    </source>
</reference>
<dbReference type="PANTHER" id="PTHR20855">
    <property type="entry name" value="ADIPOR/PROGESTIN RECEPTOR-RELATED"/>
    <property type="match status" value="1"/>
</dbReference>
<sequence length="219" mass="24273">MTKTQHIKDPGSAITHFIGMLMAIFAAIPLLIKAAHEPRSVYVVSLAIYAASLILLYAASTTYHTFDLSEKVNTILKKIDHMMIFILIAGSYTPICLLVLPGKTGRILLTLVWGIAIVGILIKAFWVFCPKWVSSVLYIGMGWTCVLAFTQILNNMSRAGFFWLLAGGIIYTIGGIIYALKVPIFDNKHKNFGSHEIFHLFVMGGSACHFVLMYAFLLP</sequence>
<gene>
    <name evidence="9" type="primary">yqfA</name>
    <name evidence="9" type="ORF">ERS852491_03336</name>
</gene>
<dbReference type="OrthoDB" id="9813689at2"/>
<evidence type="ECO:0000256" key="3">
    <source>
        <dbReference type="ARBA" id="ARBA00022475"/>
    </source>
</evidence>
<feature type="binding site" evidence="7">
    <location>
        <position position="64"/>
    </location>
    <ligand>
        <name>Zn(2+)</name>
        <dbReference type="ChEBI" id="CHEBI:29105"/>
    </ligand>
</feature>
<evidence type="ECO:0000313" key="9">
    <source>
        <dbReference type="EMBL" id="CUO79774.1"/>
    </source>
</evidence>
<proteinExistence type="inferred from homology"/>
<evidence type="ECO:0000256" key="2">
    <source>
        <dbReference type="ARBA" id="ARBA00008488"/>
    </source>
</evidence>
<protein>
    <submittedName>
        <fullName evidence="9">Hemolysin</fullName>
    </submittedName>
</protein>
<dbReference type="RefSeq" id="WP_025654837.1">
    <property type="nucleotide sequence ID" value="NZ_BQNQ01000001.1"/>
</dbReference>
<dbReference type="STRING" id="39482.ERS852491_03336"/>
<dbReference type="NCBIfam" id="TIGR01065">
    <property type="entry name" value="hlyIII"/>
    <property type="match status" value="1"/>
</dbReference>
<evidence type="ECO:0000256" key="5">
    <source>
        <dbReference type="ARBA" id="ARBA00022989"/>
    </source>
</evidence>
<feature type="binding site" evidence="7">
    <location>
        <position position="195"/>
    </location>
    <ligand>
        <name>Zn(2+)</name>
        <dbReference type="ChEBI" id="CHEBI:29105"/>
    </ligand>
</feature>
<dbReference type="AlphaFoldDB" id="A0A174HXZ1"/>
<feature type="transmembrane region" description="Helical" evidence="8">
    <location>
        <begin position="79"/>
        <end position="100"/>
    </location>
</feature>
<comment type="subcellular location">
    <subcellularLocation>
        <location evidence="1">Cell membrane</location>
        <topology evidence="1">Multi-pass membrane protein</topology>
    </subcellularLocation>
</comment>
<keyword evidence="5 8" id="KW-1133">Transmembrane helix</keyword>
<feature type="transmembrane region" description="Helical" evidence="8">
    <location>
        <begin position="197"/>
        <end position="217"/>
    </location>
</feature>
<name>A0A174HXZ1_9FIRM</name>
<evidence type="ECO:0000256" key="8">
    <source>
        <dbReference type="SAM" id="Phobius"/>
    </source>
</evidence>
<dbReference type="Pfam" id="PF03006">
    <property type="entry name" value="HlyIII"/>
    <property type="match status" value="1"/>
</dbReference>
<comment type="similarity">
    <text evidence="2">Belongs to the UPF0073 (Hly-III) family.</text>
</comment>
<evidence type="ECO:0000256" key="1">
    <source>
        <dbReference type="ARBA" id="ARBA00004651"/>
    </source>
</evidence>
<feature type="transmembrane region" description="Helical" evidence="8">
    <location>
        <begin position="161"/>
        <end position="185"/>
    </location>
</feature>
<dbReference type="Proteomes" id="UP000095544">
    <property type="component" value="Unassembled WGS sequence"/>
</dbReference>
<evidence type="ECO:0000256" key="4">
    <source>
        <dbReference type="ARBA" id="ARBA00022692"/>
    </source>
</evidence>
<feature type="binding site" evidence="7">
    <location>
        <position position="199"/>
    </location>
    <ligand>
        <name>Zn(2+)</name>
        <dbReference type="ChEBI" id="CHEBI:29105"/>
    </ligand>
</feature>
<feature type="transmembrane region" description="Helical" evidence="8">
    <location>
        <begin position="132"/>
        <end position="149"/>
    </location>
</feature>
<keyword evidence="4 8" id="KW-0812">Transmembrane</keyword>
<keyword evidence="3" id="KW-1003">Cell membrane</keyword>
<feature type="transmembrane region" description="Helical" evidence="8">
    <location>
        <begin position="41"/>
        <end position="59"/>
    </location>
</feature>
<dbReference type="GO" id="GO:0140911">
    <property type="term" value="F:pore-forming activity"/>
    <property type="evidence" value="ECO:0007669"/>
    <property type="project" value="InterPro"/>
</dbReference>
<feature type="transmembrane region" description="Helical" evidence="8">
    <location>
        <begin position="107"/>
        <end position="126"/>
    </location>
</feature>
<evidence type="ECO:0000256" key="6">
    <source>
        <dbReference type="ARBA" id="ARBA00023136"/>
    </source>
</evidence>
<dbReference type="InterPro" id="IPR005744">
    <property type="entry name" value="Hy-lIII"/>
</dbReference>
<dbReference type="InterPro" id="IPR004254">
    <property type="entry name" value="AdipoR/HlyIII-related"/>
</dbReference>
<accession>A0A174HXZ1</accession>
<dbReference type="GO" id="GO:0005886">
    <property type="term" value="C:plasma membrane"/>
    <property type="evidence" value="ECO:0007669"/>
    <property type="project" value="UniProtKB-SubCell"/>
</dbReference>
<dbReference type="GO" id="GO:0046872">
    <property type="term" value="F:metal ion binding"/>
    <property type="evidence" value="ECO:0007669"/>
    <property type="project" value="UniProtKB-KW"/>
</dbReference>